<dbReference type="PANTHER" id="PTHR30469:SF37">
    <property type="entry name" value="RAGD PROTEIN"/>
    <property type="match status" value="1"/>
</dbReference>
<dbReference type="NCBIfam" id="TIGR01730">
    <property type="entry name" value="RND_mfp"/>
    <property type="match status" value="1"/>
</dbReference>
<evidence type="ECO:0000259" key="4">
    <source>
        <dbReference type="Pfam" id="PF25917"/>
    </source>
</evidence>
<dbReference type="PANTHER" id="PTHR30469">
    <property type="entry name" value="MULTIDRUG RESISTANCE PROTEIN MDTA"/>
    <property type="match status" value="1"/>
</dbReference>
<protein>
    <submittedName>
        <fullName evidence="6">Efflux RND transporter periplasmic adaptor subunit</fullName>
    </submittedName>
</protein>
<evidence type="ECO:0000256" key="1">
    <source>
        <dbReference type="ARBA" id="ARBA00009477"/>
    </source>
</evidence>
<dbReference type="InterPro" id="IPR006143">
    <property type="entry name" value="RND_pump_MFP"/>
</dbReference>
<dbReference type="Pfam" id="PF25917">
    <property type="entry name" value="BSH_RND"/>
    <property type="match status" value="1"/>
</dbReference>
<dbReference type="Gene3D" id="2.40.30.170">
    <property type="match status" value="1"/>
</dbReference>
<dbReference type="RefSeq" id="WP_404541015.1">
    <property type="nucleotide sequence ID" value="NZ_JADIKL010000008.1"/>
</dbReference>
<name>A0ABW8KKL4_9GAMM</name>
<organism evidence="6 7">
    <name type="scientific">Dyella agri</name>
    <dbReference type="NCBI Taxonomy" id="1926869"/>
    <lineage>
        <taxon>Bacteria</taxon>
        <taxon>Pseudomonadati</taxon>
        <taxon>Pseudomonadota</taxon>
        <taxon>Gammaproteobacteria</taxon>
        <taxon>Lysobacterales</taxon>
        <taxon>Rhodanobacteraceae</taxon>
        <taxon>Dyella</taxon>
    </lineage>
</organism>
<dbReference type="Gene3D" id="2.40.50.100">
    <property type="match status" value="1"/>
</dbReference>
<dbReference type="Pfam" id="PF25954">
    <property type="entry name" value="Beta-barrel_RND_2"/>
    <property type="match status" value="1"/>
</dbReference>
<keyword evidence="2" id="KW-0812">Transmembrane</keyword>
<feature type="domain" description="Multidrug resistance protein MdtA-like barrel-sandwich hybrid" evidence="4">
    <location>
        <begin position="83"/>
        <end position="219"/>
    </location>
</feature>
<keyword evidence="7" id="KW-1185">Reference proteome</keyword>
<dbReference type="InterPro" id="IPR058625">
    <property type="entry name" value="MdtA-like_BSH"/>
</dbReference>
<dbReference type="Proteomes" id="UP001620397">
    <property type="component" value="Unassembled WGS sequence"/>
</dbReference>
<dbReference type="Pfam" id="PF25876">
    <property type="entry name" value="HH_MFP_RND"/>
    <property type="match status" value="1"/>
</dbReference>
<dbReference type="SUPFAM" id="SSF111369">
    <property type="entry name" value="HlyD-like secretion proteins"/>
    <property type="match status" value="1"/>
</dbReference>
<evidence type="ECO:0000259" key="5">
    <source>
        <dbReference type="Pfam" id="PF25954"/>
    </source>
</evidence>
<dbReference type="Gene3D" id="2.40.420.20">
    <property type="match status" value="1"/>
</dbReference>
<gene>
    <name evidence="6" type="ORF">ISP14_14090</name>
</gene>
<evidence type="ECO:0000256" key="2">
    <source>
        <dbReference type="SAM" id="Phobius"/>
    </source>
</evidence>
<dbReference type="InterPro" id="IPR058624">
    <property type="entry name" value="MdtA-like_HH"/>
</dbReference>
<evidence type="ECO:0000259" key="3">
    <source>
        <dbReference type="Pfam" id="PF25876"/>
    </source>
</evidence>
<feature type="domain" description="Multidrug resistance protein MdtA-like alpha-helical hairpin" evidence="3">
    <location>
        <begin position="121"/>
        <end position="182"/>
    </location>
</feature>
<sequence>MSHEHAPPAAPRTLRLRPAVTGLLVAAMAIAAIGLAVRAHEYRQLVTQAHAEAIPTVSLAAPLGAVGKHAMTLPGHIDAWISAPIHAQVSGYVKSWNTDIGSHVQAGQTLAVIDTPELDQQYEQAKAVLARAQANAQLARVTSQRWQHLLASNSVSKQEADEKASEAAVAGANVLSAKADVDRLAAQEAFRHVTAPFAGTVTARNTDIGDLVTADNPSALPLFTVADTGKMRLYVAVPQRYASSIRPGMTVSLTVPDHPGTIYHGTLIGSSDAVSQASGSLLAQFEVANDNASLLPGDYADVQLPLTTSHAITSVPSTVLIFRAQGPQIAVLGPGDKVVMRDVHIAMDLGGVLEIDRGLQPGDRIIDNPPDSLAAGDTVHVAASHATDSKEPSHAG</sequence>
<keyword evidence="2" id="KW-0472">Membrane</keyword>
<feature type="transmembrane region" description="Helical" evidence="2">
    <location>
        <begin position="20"/>
        <end position="37"/>
    </location>
</feature>
<evidence type="ECO:0000313" key="6">
    <source>
        <dbReference type="EMBL" id="MFK2931922.1"/>
    </source>
</evidence>
<evidence type="ECO:0000313" key="7">
    <source>
        <dbReference type="Proteomes" id="UP001620397"/>
    </source>
</evidence>
<keyword evidence="2" id="KW-1133">Transmembrane helix</keyword>
<accession>A0ABW8KKL4</accession>
<feature type="domain" description="CusB-like beta-barrel" evidence="5">
    <location>
        <begin position="234"/>
        <end position="304"/>
    </location>
</feature>
<dbReference type="InterPro" id="IPR058792">
    <property type="entry name" value="Beta-barrel_RND_2"/>
</dbReference>
<proteinExistence type="inferred from homology"/>
<reference evidence="6 7" key="1">
    <citation type="submission" date="2020-10" db="EMBL/GenBank/DDBJ databases">
        <title>Phylogeny of dyella-like bacteria.</title>
        <authorList>
            <person name="Fu J."/>
        </authorList>
    </citation>
    <scope>NUCLEOTIDE SEQUENCE [LARGE SCALE GENOMIC DNA]</scope>
    <source>
        <strain evidence="6 7">DKC-1</strain>
    </source>
</reference>
<comment type="caution">
    <text evidence="6">The sequence shown here is derived from an EMBL/GenBank/DDBJ whole genome shotgun (WGS) entry which is preliminary data.</text>
</comment>
<comment type="similarity">
    <text evidence="1">Belongs to the membrane fusion protein (MFP) (TC 8.A.1) family.</text>
</comment>
<dbReference type="EMBL" id="JADIKL010000008">
    <property type="protein sequence ID" value="MFK2931922.1"/>
    <property type="molecule type" value="Genomic_DNA"/>
</dbReference>
<dbReference type="Gene3D" id="1.10.287.470">
    <property type="entry name" value="Helix hairpin bin"/>
    <property type="match status" value="1"/>
</dbReference>